<dbReference type="RefSeq" id="WP_212009133.1">
    <property type="nucleotide sequence ID" value="NZ_JAAFYZ010000030.1"/>
</dbReference>
<name>A0ABS5KNB4_9ACTN</name>
<dbReference type="Proteomes" id="UP000730482">
    <property type="component" value="Unassembled WGS sequence"/>
</dbReference>
<sequence length="261" mass="26444">MSTDDMDTLAPGDEELLNGLHRSVAGATLATSAADVVALGRRTRNRNRAVAAGIGTSAAALVAAIGVLAPSAGTGTGPGNATVPNAAPQKAVIPGTEKAATTPATTPGTEKAATTPGAAQTLSIQEAGFSMDEKADGTVHLTVNQIVDPALLQSVLTKAGVPAAILVQQVPRGWDMSKGIECTPDPGVVDAGSTGGAALKIRPAHGYDFVIDKAAIPAGDYMTMMQFQDHGQQMGTQFGLKIGRQTTCVPRYSDSNGIVND</sequence>
<evidence type="ECO:0000313" key="3">
    <source>
        <dbReference type="EMBL" id="MBS2547548.1"/>
    </source>
</evidence>
<protein>
    <submittedName>
        <fullName evidence="3">Uncharacterized protein</fullName>
    </submittedName>
</protein>
<evidence type="ECO:0000256" key="2">
    <source>
        <dbReference type="SAM" id="Phobius"/>
    </source>
</evidence>
<dbReference type="EMBL" id="JAAFYZ010000030">
    <property type="protein sequence ID" value="MBS2547548.1"/>
    <property type="molecule type" value="Genomic_DNA"/>
</dbReference>
<evidence type="ECO:0000313" key="4">
    <source>
        <dbReference type="Proteomes" id="UP000730482"/>
    </source>
</evidence>
<keyword evidence="4" id="KW-1185">Reference proteome</keyword>
<keyword evidence="2" id="KW-0812">Transmembrane</keyword>
<accession>A0ABS5KNB4</accession>
<comment type="caution">
    <text evidence="3">The sequence shown here is derived from an EMBL/GenBank/DDBJ whole genome shotgun (WGS) entry which is preliminary data.</text>
</comment>
<reference evidence="3 4" key="1">
    <citation type="submission" date="2020-02" db="EMBL/GenBank/DDBJ databases">
        <title>Acidophilic actinobacteria isolated from forest soil.</title>
        <authorList>
            <person name="Golinska P."/>
        </authorList>
    </citation>
    <scope>NUCLEOTIDE SEQUENCE [LARGE SCALE GENOMIC DNA]</scope>
    <source>
        <strain evidence="3 4">NL8</strain>
    </source>
</reference>
<keyword evidence="2" id="KW-0472">Membrane</keyword>
<organism evidence="3 4">
    <name type="scientific">Catenulispora pinistramenti</name>
    <dbReference type="NCBI Taxonomy" id="2705254"/>
    <lineage>
        <taxon>Bacteria</taxon>
        <taxon>Bacillati</taxon>
        <taxon>Actinomycetota</taxon>
        <taxon>Actinomycetes</taxon>
        <taxon>Catenulisporales</taxon>
        <taxon>Catenulisporaceae</taxon>
        <taxon>Catenulispora</taxon>
    </lineage>
</organism>
<gene>
    <name evidence="3" type="ORF">KGQ19_11765</name>
</gene>
<feature type="region of interest" description="Disordered" evidence="1">
    <location>
        <begin position="94"/>
        <end position="117"/>
    </location>
</feature>
<feature type="transmembrane region" description="Helical" evidence="2">
    <location>
        <begin position="49"/>
        <end position="69"/>
    </location>
</feature>
<keyword evidence="2" id="KW-1133">Transmembrane helix</keyword>
<evidence type="ECO:0000256" key="1">
    <source>
        <dbReference type="SAM" id="MobiDB-lite"/>
    </source>
</evidence>
<proteinExistence type="predicted"/>